<proteinExistence type="predicted"/>
<evidence type="ECO:0000256" key="1">
    <source>
        <dbReference type="ARBA" id="ARBA00023015"/>
    </source>
</evidence>
<keyword evidence="6" id="KW-1185">Reference proteome</keyword>
<dbReference type="CDD" id="cd00090">
    <property type="entry name" value="HTH_ARSR"/>
    <property type="match status" value="1"/>
</dbReference>
<dbReference type="GO" id="GO:0003700">
    <property type="term" value="F:DNA-binding transcription factor activity"/>
    <property type="evidence" value="ECO:0007669"/>
    <property type="project" value="InterPro"/>
</dbReference>
<sequence>MSAVDRFVDELGLISQEGGDSRISGRIVGLLLVEGRELSLAEISERLGVSRASVSTNARLLLRRGVIRLTAHADNRRDYYELAAMPFFAMLEDLADRFARHGQSLGRHVSGMRAEDPAAAGRADDLTSFFEKSAIILRDWSKTLRDEEALQEDRQ</sequence>
<dbReference type="InterPro" id="IPR052362">
    <property type="entry name" value="HTH-GbsR_regulator"/>
</dbReference>
<dbReference type="SUPFAM" id="SSF46785">
    <property type="entry name" value="Winged helix' DNA-binding domain"/>
    <property type="match status" value="1"/>
</dbReference>
<name>A0A178HYJ5_9HYPH</name>
<organism evidence="5 6">
    <name type="scientific">Devosia elaeis</name>
    <dbReference type="NCBI Taxonomy" id="1770058"/>
    <lineage>
        <taxon>Bacteria</taxon>
        <taxon>Pseudomonadati</taxon>
        <taxon>Pseudomonadota</taxon>
        <taxon>Alphaproteobacteria</taxon>
        <taxon>Hyphomicrobiales</taxon>
        <taxon>Devosiaceae</taxon>
        <taxon>Devosia</taxon>
    </lineage>
</organism>
<evidence type="ECO:0000256" key="2">
    <source>
        <dbReference type="ARBA" id="ARBA00023125"/>
    </source>
</evidence>
<comment type="caution">
    <text evidence="5">The sequence shown here is derived from an EMBL/GenBank/DDBJ whole genome shotgun (WGS) entry which is preliminary data.</text>
</comment>
<dbReference type="InterPro" id="IPR011991">
    <property type="entry name" value="ArsR-like_HTH"/>
</dbReference>
<reference evidence="5 6" key="1">
    <citation type="submission" date="2016-03" db="EMBL/GenBank/DDBJ databases">
        <title>Genome sequencing of Devosia sp. S37.</title>
        <authorList>
            <person name="Mohd Nor M."/>
        </authorList>
    </citation>
    <scope>NUCLEOTIDE SEQUENCE [LARGE SCALE GENOMIC DNA]</scope>
    <source>
        <strain evidence="5 6">S37</strain>
    </source>
</reference>
<dbReference type="EMBL" id="LVVY01000075">
    <property type="protein sequence ID" value="OAM77891.1"/>
    <property type="molecule type" value="Genomic_DNA"/>
</dbReference>
<dbReference type="InterPro" id="IPR036388">
    <property type="entry name" value="WH-like_DNA-bd_sf"/>
</dbReference>
<keyword evidence="1" id="KW-0805">Transcription regulation</keyword>
<dbReference type="GO" id="GO:0003677">
    <property type="term" value="F:DNA binding"/>
    <property type="evidence" value="ECO:0007669"/>
    <property type="project" value="UniProtKB-KW"/>
</dbReference>
<dbReference type="STRING" id="1770058.A3840_07965"/>
<dbReference type="AlphaFoldDB" id="A0A178HYJ5"/>
<evidence type="ECO:0000313" key="5">
    <source>
        <dbReference type="EMBL" id="OAM77891.1"/>
    </source>
</evidence>
<dbReference type="OrthoDB" id="2733322at2"/>
<keyword evidence="2" id="KW-0238">DNA-binding</keyword>
<dbReference type="InterPro" id="IPR000835">
    <property type="entry name" value="HTH_MarR-typ"/>
</dbReference>
<evidence type="ECO:0000313" key="6">
    <source>
        <dbReference type="Proteomes" id="UP000078389"/>
    </source>
</evidence>
<dbReference type="InterPro" id="IPR036390">
    <property type="entry name" value="WH_DNA-bd_sf"/>
</dbReference>
<dbReference type="PANTHER" id="PTHR38465:SF1">
    <property type="entry name" value="HTH-TYPE TRANSCRIPTIONAL REGULATOR MJ1563-RELATED"/>
    <property type="match status" value="1"/>
</dbReference>
<accession>A0A178HYJ5</accession>
<evidence type="ECO:0000256" key="3">
    <source>
        <dbReference type="ARBA" id="ARBA00023163"/>
    </source>
</evidence>
<feature type="domain" description="HTH marR-type" evidence="4">
    <location>
        <begin position="27"/>
        <end position="77"/>
    </location>
</feature>
<keyword evidence="3" id="KW-0804">Transcription</keyword>
<evidence type="ECO:0000259" key="4">
    <source>
        <dbReference type="Pfam" id="PF12802"/>
    </source>
</evidence>
<dbReference type="PANTHER" id="PTHR38465">
    <property type="entry name" value="HTH-TYPE TRANSCRIPTIONAL REGULATOR MJ1563-RELATED"/>
    <property type="match status" value="1"/>
</dbReference>
<dbReference type="Gene3D" id="1.10.10.10">
    <property type="entry name" value="Winged helix-like DNA-binding domain superfamily/Winged helix DNA-binding domain"/>
    <property type="match status" value="1"/>
</dbReference>
<gene>
    <name evidence="5" type="ORF">A3840_07965</name>
</gene>
<dbReference type="Pfam" id="PF12802">
    <property type="entry name" value="MarR_2"/>
    <property type="match status" value="1"/>
</dbReference>
<dbReference type="RefSeq" id="WP_067454526.1">
    <property type="nucleotide sequence ID" value="NZ_LVVY01000075.1"/>
</dbReference>
<protein>
    <recommendedName>
        <fullName evidence="4">HTH marR-type domain-containing protein</fullName>
    </recommendedName>
</protein>
<dbReference type="Proteomes" id="UP000078389">
    <property type="component" value="Unassembled WGS sequence"/>
</dbReference>